<dbReference type="RefSeq" id="XP_022241805.1">
    <property type="nucleotide sequence ID" value="XM_022386097.1"/>
</dbReference>
<dbReference type="InterPro" id="IPR036179">
    <property type="entry name" value="Ig-like_dom_sf"/>
</dbReference>
<sequence>MDFSIQLWMILMILVLTKVSSSLKILSLDVPQTVPRGREVRLTCSYDLEGEKLYSVKWYRDDMEFFRFVPRDEPKQLYFPLEGITVDFSRSTKQSIYIQNVQEETGGKFRCEVSADAPFFKTAAAEQWMAVQDTSGAPRASSLQGVLPVALLAAFYSIF</sequence>
<name>A0ABM1SDV0_LIMPO</name>
<dbReference type="Pfam" id="PF13895">
    <property type="entry name" value="Ig_2"/>
    <property type="match status" value="1"/>
</dbReference>
<feature type="domain" description="Ig-like" evidence="2">
    <location>
        <begin position="21"/>
        <end position="114"/>
    </location>
</feature>
<dbReference type="PANTHER" id="PTHR21261:SF15">
    <property type="entry name" value="BEATEN PATH IIIA, ISOFORM D-RELATED"/>
    <property type="match status" value="1"/>
</dbReference>
<dbReference type="InterPro" id="IPR007110">
    <property type="entry name" value="Ig-like_dom"/>
</dbReference>
<feature type="signal peptide" evidence="1">
    <location>
        <begin position="1"/>
        <end position="22"/>
    </location>
</feature>
<evidence type="ECO:0000259" key="2">
    <source>
        <dbReference type="PROSITE" id="PS50835"/>
    </source>
</evidence>
<protein>
    <submittedName>
        <fullName evidence="4">Uncharacterized protein LOC106459583</fullName>
    </submittedName>
</protein>
<evidence type="ECO:0000256" key="1">
    <source>
        <dbReference type="SAM" id="SignalP"/>
    </source>
</evidence>
<dbReference type="InterPro" id="IPR003599">
    <property type="entry name" value="Ig_sub"/>
</dbReference>
<organism evidence="3 4">
    <name type="scientific">Limulus polyphemus</name>
    <name type="common">Atlantic horseshoe crab</name>
    <dbReference type="NCBI Taxonomy" id="6850"/>
    <lineage>
        <taxon>Eukaryota</taxon>
        <taxon>Metazoa</taxon>
        <taxon>Ecdysozoa</taxon>
        <taxon>Arthropoda</taxon>
        <taxon>Chelicerata</taxon>
        <taxon>Merostomata</taxon>
        <taxon>Xiphosura</taxon>
        <taxon>Limulidae</taxon>
        <taxon>Limulus</taxon>
    </lineage>
</organism>
<dbReference type="GeneID" id="106459583"/>
<dbReference type="PANTHER" id="PTHR21261">
    <property type="entry name" value="BEAT PROTEIN"/>
    <property type="match status" value="1"/>
</dbReference>
<accession>A0ABM1SDV0</accession>
<dbReference type="Gene3D" id="2.60.40.10">
    <property type="entry name" value="Immunoglobulins"/>
    <property type="match status" value="1"/>
</dbReference>
<keyword evidence="3" id="KW-1185">Reference proteome</keyword>
<keyword evidence="1" id="KW-0732">Signal</keyword>
<evidence type="ECO:0000313" key="3">
    <source>
        <dbReference type="Proteomes" id="UP000694941"/>
    </source>
</evidence>
<evidence type="ECO:0000313" key="4">
    <source>
        <dbReference type="RefSeq" id="XP_022241805.1"/>
    </source>
</evidence>
<dbReference type="InterPro" id="IPR013783">
    <property type="entry name" value="Ig-like_fold"/>
</dbReference>
<reference evidence="4" key="1">
    <citation type="submission" date="2025-08" db="UniProtKB">
        <authorList>
            <consortium name="RefSeq"/>
        </authorList>
    </citation>
    <scope>IDENTIFICATION</scope>
    <source>
        <tissue evidence="4">Muscle</tissue>
    </source>
</reference>
<dbReference type="Proteomes" id="UP000694941">
    <property type="component" value="Unplaced"/>
</dbReference>
<dbReference type="CDD" id="cd00096">
    <property type="entry name" value="Ig"/>
    <property type="match status" value="1"/>
</dbReference>
<dbReference type="PROSITE" id="PS50835">
    <property type="entry name" value="IG_LIKE"/>
    <property type="match status" value="1"/>
</dbReference>
<proteinExistence type="predicted"/>
<feature type="chain" id="PRO_5046768156" evidence="1">
    <location>
        <begin position="23"/>
        <end position="159"/>
    </location>
</feature>
<dbReference type="SUPFAM" id="SSF48726">
    <property type="entry name" value="Immunoglobulin"/>
    <property type="match status" value="1"/>
</dbReference>
<dbReference type="SMART" id="SM00409">
    <property type="entry name" value="IG"/>
    <property type="match status" value="1"/>
</dbReference>
<gene>
    <name evidence="4" type="primary">LOC106459583</name>
</gene>